<dbReference type="InterPro" id="IPR000985">
    <property type="entry name" value="Lectin_LegA_CS"/>
</dbReference>
<evidence type="ECO:0000256" key="6">
    <source>
        <dbReference type="ARBA" id="ARBA00022475"/>
    </source>
</evidence>
<evidence type="ECO:0000256" key="13">
    <source>
        <dbReference type="ARBA" id="ARBA00022777"/>
    </source>
</evidence>
<keyword evidence="10" id="KW-0732">Signal</keyword>
<evidence type="ECO:0000256" key="11">
    <source>
        <dbReference type="ARBA" id="ARBA00022734"/>
    </source>
</evidence>
<proteinExistence type="inferred from homology"/>
<dbReference type="InterPro" id="IPR001220">
    <property type="entry name" value="Legume_lectin_dom"/>
</dbReference>
<dbReference type="PROSITE" id="PS00307">
    <property type="entry name" value="LECTIN_LEGUME_BETA"/>
    <property type="match status" value="1"/>
</dbReference>
<comment type="similarity">
    <text evidence="2">Belongs to the leguminous lectin family.</text>
</comment>
<evidence type="ECO:0000256" key="9">
    <source>
        <dbReference type="ARBA" id="ARBA00022692"/>
    </source>
</evidence>
<evidence type="ECO:0000256" key="12">
    <source>
        <dbReference type="ARBA" id="ARBA00022741"/>
    </source>
</evidence>
<dbReference type="InterPro" id="IPR008271">
    <property type="entry name" value="Ser/Thr_kinase_AS"/>
</dbReference>
<evidence type="ECO:0000256" key="7">
    <source>
        <dbReference type="ARBA" id="ARBA00022527"/>
    </source>
</evidence>
<dbReference type="FunFam" id="1.10.510.10:FF:000240">
    <property type="entry name" value="Lectin-domain containing receptor kinase A4.3"/>
    <property type="match status" value="1"/>
</dbReference>
<keyword evidence="6" id="KW-1003">Cell membrane</keyword>
<dbReference type="GO" id="GO:0005886">
    <property type="term" value="C:plasma membrane"/>
    <property type="evidence" value="ECO:0000318"/>
    <property type="project" value="GO_Central"/>
</dbReference>
<dbReference type="OrthoDB" id="2014828at2759"/>
<keyword evidence="12" id="KW-0547">Nucleotide-binding</keyword>
<evidence type="ECO:0000256" key="14">
    <source>
        <dbReference type="ARBA" id="ARBA00022840"/>
    </source>
</evidence>
<keyword evidence="14" id="KW-0067">ATP-binding</keyword>
<keyword evidence="13" id="KW-0418">Kinase</keyword>
<dbReference type="STRING" id="51240.A0A2I4HK59"/>
<dbReference type="Pfam" id="PF00069">
    <property type="entry name" value="Pkinase"/>
    <property type="match status" value="1"/>
</dbReference>
<keyword evidence="18" id="KW-0325">Glycoprotein</keyword>
<dbReference type="SUPFAM" id="SSF49899">
    <property type="entry name" value="Concanavalin A-like lectins/glucanases"/>
    <property type="match status" value="1"/>
</dbReference>
<keyword evidence="9 20" id="KW-0812">Transmembrane</keyword>
<evidence type="ECO:0000256" key="10">
    <source>
        <dbReference type="ARBA" id="ARBA00022729"/>
    </source>
</evidence>
<accession>A0A2I4HK59</accession>
<dbReference type="SUPFAM" id="SSF56112">
    <property type="entry name" value="Protein kinase-like (PK-like)"/>
    <property type="match status" value="1"/>
</dbReference>
<dbReference type="PROSITE" id="PS00308">
    <property type="entry name" value="LECTIN_LEGUME_ALPHA"/>
    <property type="match status" value="1"/>
</dbReference>
<dbReference type="Pfam" id="PF00139">
    <property type="entry name" value="Lectin_legB"/>
    <property type="match status" value="1"/>
</dbReference>
<dbReference type="KEGG" id="jre:109018823"/>
<dbReference type="GO" id="GO:0004674">
    <property type="term" value="F:protein serine/threonine kinase activity"/>
    <property type="evidence" value="ECO:0007669"/>
    <property type="project" value="UniProtKB-KW"/>
</dbReference>
<comment type="subcellular location">
    <subcellularLocation>
        <location evidence="1">Cell membrane</location>
        <topology evidence="1">Single-pass type I membrane protein</topology>
    </subcellularLocation>
</comment>
<keyword evidence="21" id="KW-1185">Reference proteome</keyword>
<evidence type="ECO:0000256" key="4">
    <source>
        <dbReference type="ARBA" id="ARBA00010217"/>
    </source>
</evidence>
<dbReference type="Gene3D" id="3.30.200.20">
    <property type="entry name" value="Phosphorylase Kinase, domain 1"/>
    <property type="match status" value="1"/>
</dbReference>
<reference evidence="22" key="1">
    <citation type="submission" date="2025-08" db="UniProtKB">
        <authorList>
            <consortium name="RefSeq"/>
        </authorList>
    </citation>
    <scope>IDENTIFICATION</scope>
    <source>
        <tissue evidence="22">Leaves</tissue>
    </source>
</reference>
<evidence type="ECO:0000256" key="20">
    <source>
        <dbReference type="SAM" id="Phobius"/>
    </source>
</evidence>
<evidence type="ECO:0000256" key="8">
    <source>
        <dbReference type="ARBA" id="ARBA00022679"/>
    </source>
</evidence>
<feature type="transmembrane region" description="Helical" evidence="20">
    <location>
        <begin position="26"/>
        <end position="48"/>
    </location>
</feature>
<evidence type="ECO:0000256" key="1">
    <source>
        <dbReference type="ARBA" id="ARBA00004251"/>
    </source>
</evidence>
<dbReference type="GO" id="GO:0002229">
    <property type="term" value="P:defense response to oomycetes"/>
    <property type="evidence" value="ECO:0007669"/>
    <property type="project" value="UniProtKB-ARBA"/>
</dbReference>
<dbReference type="GO" id="GO:0030246">
    <property type="term" value="F:carbohydrate binding"/>
    <property type="evidence" value="ECO:0007669"/>
    <property type="project" value="UniProtKB-KW"/>
</dbReference>
<evidence type="ECO:0000256" key="3">
    <source>
        <dbReference type="ARBA" id="ARBA00008536"/>
    </source>
</evidence>
<dbReference type="InterPro" id="IPR013320">
    <property type="entry name" value="ConA-like_dom_sf"/>
</dbReference>
<dbReference type="InterPro" id="IPR011009">
    <property type="entry name" value="Kinase-like_dom_sf"/>
</dbReference>
<dbReference type="InterPro" id="IPR019825">
    <property type="entry name" value="Lectin_legB_Mn/Ca_BS"/>
</dbReference>
<evidence type="ECO:0000256" key="15">
    <source>
        <dbReference type="ARBA" id="ARBA00022989"/>
    </source>
</evidence>
<keyword evidence="15 20" id="KW-1133">Transmembrane helix</keyword>
<keyword evidence="16 20" id="KW-0472">Membrane</keyword>
<comment type="similarity">
    <text evidence="3">In the N-terminal section; belongs to the leguminous lectin family.</text>
</comment>
<dbReference type="GO" id="GO:0005524">
    <property type="term" value="F:ATP binding"/>
    <property type="evidence" value="ECO:0007669"/>
    <property type="project" value="UniProtKB-UniRule"/>
</dbReference>
<name>A0A2I4HK59_JUGRE</name>
<dbReference type="PANTHER" id="PTHR27007">
    <property type="match status" value="1"/>
</dbReference>
<dbReference type="InterPro" id="IPR017441">
    <property type="entry name" value="Protein_kinase_ATP_BS"/>
</dbReference>
<keyword evidence="7" id="KW-0723">Serine/threonine-protein kinase</keyword>
<comment type="similarity">
    <text evidence="4">In the C-terminal section; belongs to the protein kinase superfamily. Ser/Thr protein kinase family.</text>
</comment>
<keyword evidence="11" id="KW-0430">Lectin</keyword>
<evidence type="ECO:0000256" key="17">
    <source>
        <dbReference type="ARBA" id="ARBA00023170"/>
    </source>
</evidence>
<dbReference type="PROSITE" id="PS50011">
    <property type="entry name" value="PROTEIN_KINASE_DOM"/>
    <property type="match status" value="1"/>
</dbReference>
<gene>
    <name evidence="22" type="primary">LOC109018823</name>
</gene>
<evidence type="ECO:0000256" key="2">
    <source>
        <dbReference type="ARBA" id="ARBA00007606"/>
    </source>
</evidence>
<dbReference type="Gene3D" id="1.10.510.10">
    <property type="entry name" value="Transferase(Phosphotransferase) domain 1"/>
    <property type="match status" value="1"/>
</dbReference>
<dbReference type="InterPro" id="IPR050528">
    <property type="entry name" value="L-type_Lectin-RKs"/>
</dbReference>
<dbReference type="InterPro" id="IPR000719">
    <property type="entry name" value="Prot_kinase_dom"/>
</dbReference>
<evidence type="ECO:0000313" key="22">
    <source>
        <dbReference type="RefSeq" id="XP_018856554.2"/>
    </source>
</evidence>
<evidence type="ECO:0000256" key="5">
    <source>
        <dbReference type="ARBA" id="ARBA00012513"/>
    </source>
</evidence>
<dbReference type="PROSITE" id="PS00107">
    <property type="entry name" value="PROTEIN_KINASE_ATP"/>
    <property type="match status" value="1"/>
</dbReference>
<evidence type="ECO:0000256" key="19">
    <source>
        <dbReference type="SAM" id="MobiDB-lite"/>
    </source>
</evidence>
<keyword evidence="17" id="KW-0675">Receptor</keyword>
<keyword evidence="8" id="KW-0808">Transferase</keyword>
<dbReference type="SMART" id="SM00220">
    <property type="entry name" value="S_TKc"/>
    <property type="match status" value="1"/>
</dbReference>
<dbReference type="GeneID" id="109018823"/>
<protein>
    <recommendedName>
        <fullName evidence="5">non-specific serine/threonine protein kinase</fullName>
        <ecNumber evidence="5">2.7.11.1</ecNumber>
    </recommendedName>
</protein>
<evidence type="ECO:0000256" key="16">
    <source>
        <dbReference type="ARBA" id="ARBA00023136"/>
    </source>
</evidence>
<dbReference type="RefSeq" id="XP_018856554.2">
    <property type="nucleotide sequence ID" value="XM_019001009.2"/>
</dbReference>
<evidence type="ECO:0000313" key="21">
    <source>
        <dbReference type="Proteomes" id="UP000235220"/>
    </source>
</evidence>
<dbReference type="CDD" id="cd06899">
    <property type="entry name" value="lectin_legume_LecRK_Arcelin_ConA"/>
    <property type="match status" value="1"/>
</dbReference>
<dbReference type="Gene3D" id="2.60.120.200">
    <property type="match status" value="1"/>
</dbReference>
<dbReference type="AlphaFoldDB" id="A0A2I4HK59"/>
<dbReference type="Gramene" id="Jr13_03350_p1">
    <property type="protein sequence ID" value="cds.Jr13_03350_p1"/>
    <property type="gene ID" value="Jr13_03350"/>
</dbReference>
<dbReference type="FunFam" id="3.30.200.20:FF:000168">
    <property type="entry name" value="L-type lectin-domain containing receptor kinase IX.1"/>
    <property type="match status" value="1"/>
</dbReference>
<organism evidence="21 22">
    <name type="scientific">Juglans regia</name>
    <name type="common">English walnut</name>
    <dbReference type="NCBI Taxonomy" id="51240"/>
    <lineage>
        <taxon>Eukaryota</taxon>
        <taxon>Viridiplantae</taxon>
        <taxon>Streptophyta</taxon>
        <taxon>Embryophyta</taxon>
        <taxon>Tracheophyta</taxon>
        <taxon>Spermatophyta</taxon>
        <taxon>Magnoliopsida</taxon>
        <taxon>eudicotyledons</taxon>
        <taxon>Gunneridae</taxon>
        <taxon>Pentapetalae</taxon>
        <taxon>rosids</taxon>
        <taxon>fabids</taxon>
        <taxon>Fagales</taxon>
        <taxon>Juglandaceae</taxon>
        <taxon>Juglans</taxon>
    </lineage>
</organism>
<dbReference type="Proteomes" id="UP000235220">
    <property type="component" value="Chromosome 13"/>
</dbReference>
<dbReference type="EC" id="2.7.11.1" evidence="5"/>
<sequence>MPLFPPKLSLHNSLPNMHLSGNLSTLCFYHWVFVSYLALFHLPLHYALSFNFPSFTNESRLELNGTASIQNGVLSLTSDPNSDSSAGRAVYFEDMQLFDPSTGKFTDFTTHFSFQISTVKQPGQDGLAFFLAPKGSLLPVGAQGGCLGLFSRCHDFTVPRKDDQLVAVEFDTYPNPDWDAIDGEHVGININSIRSVQSKDSGRSLKNASRVDASIRYNSKANELSVSWTFPDDPLVGGNTSLSHRINLTTDLPEWVSIGFSAGSAHYFETHEILSWEFETIFMESSPDSFSVGLIVACVIGGLISACGVVSVSVFAWRKRTRGKGKRGTVENSESMEREMENGTGPKRFPYIELVQATNNFAEEGKLGEGGFGGVYKGFLSESDQFVAVKKVSRRSVQGKKAYISEVKIISRLRHKNLVQLLGWCHENGDLLLVYEFMANSSLDFHLFGGRTIIPWAVRYNITLGLASALLYLHEESGQYVVHRDIKSSNIMLDSDFNAKLGDFGLARLMDEQLGVRTTGVAGTWGYMAPEYVRTGKATKGTDVFSFGVVALEIACGRRSTEPAEYEGPHVPLVALVWESYGNERLRDVADKELGMEFETKEMERLMTVGLWCAHPDQSRRPSIKQAMQVLNFEAPLPNLPNNVPVPSYDVPADIPRLTPALTSTGVAPSISYSSINIGR</sequence>
<feature type="transmembrane region" description="Helical" evidence="20">
    <location>
        <begin position="290"/>
        <end position="317"/>
    </location>
</feature>
<evidence type="ECO:0000256" key="18">
    <source>
        <dbReference type="ARBA" id="ARBA00023180"/>
    </source>
</evidence>
<feature type="region of interest" description="Disordered" evidence="19">
    <location>
        <begin position="325"/>
        <end position="345"/>
    </location>
</feature>
<dbReference type="PROSITE" id="PS00108">
    <property type="entry name" value="PROTEIN_KINASE_ST"/>
    <property type="match status" value="1"/>
</dbReference>